<evidence type="ECO:0000256" key="1">
    <source>
        <dbReference type="SAM" id="MobiDB-lite"/>
    </source>
</evidence>
<evidence type="ECO:0000313" key="2">
    <source>
        <dbReference type="EMBL" id="ADO99708.1"/>
    </source>
</evidence>
<organism evidence="2 3">
    <name type="scientific">Prochlorococcus phage Syn33</name>
    <dbReference type="NCBI Taxonomy" id="444878"/>
    <lineage>
        <taxon>Viruses</taxon>
        <taxon>Duplodnaviria</taxon>
        <taxon>Heunggongvirae</taxon>
        <taxon>Uroviricota</taxon>
        <taxon>Caudoviricetes</taxon>
        <taxon>Pantevenvirales</taxon>
        <taxon>Kyanoviridae</taxon>
        <taxon>Brizovirus</taxon>
        <taxon>Brizovirus syn33</taxon>
    </lineage>
</organism>
<protein>
    <submittedName>
        <fullName evidence="2">Uncharacterized protein</fullName>
    </submittedName>
</protein>
<dbReference type="Proteomes" id="UP000006537">
    <property type="component" value="Segment"/>
</dbReference>
<accession>E3SQW2</accession>
<reference evidence="2 3" key="1">
    <citation type="journal article" date="2010" name="Environ. Microbiol.">
        <title>Genomic analysis of oceanic cyanobacterial myoviruses compared with T4-like myoviruses from diverse hosts and environments.</title>
        <authorList>
            <person name="Sullivan M.B."/>
            <person name="Huang K.H."/>
            <person name="Ignacio-Espinoza J.C."/>
            <person name="Berlin A.M."/>
            <person name="Kelly L."/>
            <person name="Weigele P.R."/>
            <person name="DeFrancesco A.S."/>
            <person name="Kern S.E."/>
            <person name="Thompson L.R."/>
            <person name="Young S."/>
            <person name="Yandava C."/>
            <person name="Fu R."/>
            <person name="Krastins B."/>
            <person name="Chase M."/>
            <person name="Sarracino D."/>
            <person name="Osburne M.S."/>
            <person name="Henn M.R."/>
            <person name="Chisholm S.W."/>
        </authorList>
    </citation>
    <scope>NUCLEOTIDE SEQUENCE [LARGE SCALE GENOMIC DNA]</scope>
    <source>
        <strain evidence="2">Syn33</strain>
    </source>
</reference>
<dbReference type="EMBL" id="GU071108">
    <property type="protein sequence ID" value="ADO99708.1"/>
    <property type="molecule type" value="Genomic_DNA"/>
</dbReference>
<name>E3SQW2_9CAUD</name>
<proteinExistence type="predicted"/>
<dbReference type="KEGG" id="vg:10328273"/>
<dbReference type="RefSeq" id="YP_004323682.1">
    <property type="nucleotide sequence ID" value="NC_015285.1"/>
</dbReference>
<dbReference type="OrthoDB" id="24729at10239"/>
<gene>
    <name evidence="2" type="ORF">Syn33_075</name>
</gene>
<keyword evidence="3" id="KW-1185">Reference proteome</keyword>
<feature type="region of interest" description="Disordered" evidence="1">
    <location>
        <begin position="23"/>
        <end position="43"/>
    </location>
</feature>
<sequence>MHGRRLHIRRIHGELELMDKIDTQGMSLPGDGDTNSQREYPPMPVKKRTIFTAEERLELKEIINEALDERNDARR</sequence>
<evidence type="ECO:0000313" key="3">
    <source>
        <dbReference type="Proteomes" id="UP000006537"/>
    </source>
</evidence>
<dbReference type="GeneID" id="10328273"/>